<dbReference type="KEGG" id="hsu:HLASF_1891"/>
<dbReference type="RefSeq" id="WP_050049029.1">
    <property type="nucleotide sequence ID" value="NZ_CP008874.1"/>
</dbReference>
<dbReference type="STRING" id="1604004.HLASA_1877"/>
<dbReference type="InterPro" id="IPR024747">
    <property type="entry name" value="Pyridox_Oxase-rel"/>
</dbReference>
<evidence type="ECO:0000313" key="5">
    <source>
        <dbReference type="Proteomes" id="UP000069906"/>
    </source>
</evidence>
<proteinExistence type="predicted"/>
<evidence type="ECO:0000313" key="3">
    <source>
        <dbReference type="EMBL" id="ALG82756.1"/>
    </source>
</evidence>
<dbReference type="OrthoDB" id="953at2157"/>
<dbReference type="AlphaFoldDB" id="A0A0F7PCC2"/>
<reference evidence="3 4" key="3">
    <citation type="journal article" date="2016" name="Stand. Genomic Sci.">
        <title>Complete genome sequence of 'Halanaeroarchaeum sulfurireducens' M27-SA2, a sulfur-reducing and acetate-oxidizing haloarchaeon from the deep-sea hypersaline anoxic lake Medee.</title>
        <authorList>
            <person name="Messina E."/>
            <person name="Sorokin D.Y."/>
            <person name="Kublanov I.V."/>
            <person name="Toshchakov S."/>
            <person name="Lopatina A."/>
            <person name="Arcadi E."/>
            <person name="Smedile F."/>
            <person name="La Spada G."/>
            <person name="La Cono V."/>
            <person name="Yakimov M.M."/>
        </authorList>
    </citation>
    <scope>NUCLEOTIDE SEQUENCE [LARGE SCALE GENOMIC DNA]</scope>
    <source>
        <strain evidence="3 4">M27-SA2</strain>
    </source>
</reference>
<gene>
    <name evidence="3" type="ORF">HLASA_1877</name>
    <name evidence="2" type="ORF">HLASF_1891</name>
</gene>
<dbReference type="HOGENOM" id="CLU_741030_0_0_2"/>
<reference evidence="4" key="2">
    <citation type="submission" date="2015-05" db="EMBL/GenBank/DDBJ databases">
        <title>Complete genome sequence of Halanaeroarchaeum sulfurireducens type strain M27-SA2, a sulfate-reducer haloarchaeon from marine anoxic lake Medee.</title>
        <authorList>
            <person name="Messina E."/>
            <person name="Kublanov I.V."/>
            <person name="Toshchakov S."/>
            <person name="Arcadi E."/>
            <person name="La Spada G."/>
            <person name="La Cono V."/>
            <person name="Yakimov M.M."/>
        </authorList>
    </citation>
    <scope>NUCLEOTIDE SEQUENCE [LARGE SCALE GENOMIC DNA]</scope>
    <source>
        <strain evidence="4">M27-SA2</strain>
    </source>
</reference>
<dbReference type="EMBL" id="CP011564">
    <property type="protein sequence ID" value="ALG82756.1"/>
    <property type="molecule type" value="Genomic_DNA"/>
</dbReference>
<protein>
    <submittedName>
        <fullName evidence="2">FMN-binding domain protein</fullName>
    </submittedName>
</protein>
<sequence length="373" mass="41185">MTGAPNREDAPAGPTLYLESDRLDSSICTRVFDGDEGPYRVVQVTSTHAFDSLQAAMNDHLEQAADPSEAAVIMLTPQSERDTELSEVGRETTLYGFRVSPEDLTGISIAFSKLLQRWERTDEDVRICLRGIESLLPYHDAELLYRFLNTILATLQGAGARVHMHLRDGTTDDRTLSSFQSLFSQTVEPGDSPLEPESSAAAEVDHEEPGDAPAGELTDEFADTTTDVSAGQMADDEIDAFLEVNGLGTLAFGGERPYAIPMSYGFDSTERRVYVQFGLFEGSEKRDRVNEGAPVSLVVTDYQRPDRWTSVVVEGELTFISESEARRQGAIELFATSQFASVDVFSRNPDEVDFQWYRIADPTYSGRTSVASR</sequence>
<dbReference type="Pfam" id="PF12900">
    <property type="entry name" value="Pyridox_ox_2"/>
    <property type="match status" value="1"/>
</dbReference>
<dbReference type="InterPro" id="IPR055927">
    <property type="entry name" value="DUF7504"/>
</dbReference>
<dbReference type="SUPFAM" id="SSF50475">
    <property type="entry name" value="FMN-binding split barrel"/>
    <property type="match status" value="1"/>
</dbReference>
<dbReference type="KEGG" id="hsf:HLASA_1877"/>
<dbReference type="Gene3D" id="2.30.110.10">
    <property type="entry name" value="Electron Transport, Fmn-binding Protein, Chain A"/>
    <property type="match status" value="1"/>
</dbReference>
<organism evidence="2 5">
    <name type="scientific">Halanaeroarchaeum sulfurireducens</name>
    <dbReference type="NCBI Taxonomy" id="1604004"/>
    <lineage>
        <taxon>Archaea</taxon>
        <taxon>Methanobacteriati</taxon>
        <taxon>Methanobacteriota</taxon>
        <taxon>Stenosarchaea group</taxon>
        <taxon>Halobacteria</taxon>
        <taxon>Halobacteriales</taxon>
        <taxon>Halobacteriaceae</taxon>
        <taxon>Halanaeroarchaeum</taxon>
    </lineage>
</organism>
<dbReference type="Pfam" id="PF24336">
    <property type="entry name" value="DUF7504"/>
    <property type="match status" value="1"/>
</dbReference>
<dbReference type="Proteomes" id="UP000069906">
    <property type="component" value="Chromosome"/>
</dbReference>
<evidence type="ECO:0000256" key="1">
    <source>
        <dbReference type="SAM" id="MobiDB-lite"/>
    </source>
</evidence>
<reference evidence="2 5" key="1">
    <citation type="journal article" date="2015" name="ISME J.">
        <title>Elemental sulfur and acetate can support life of a novel strictly anaerobic haloarchaeon.</title>
        <authorList>
            <person name="Sorokin D.Y."/>
            <person name="Kublanov I.V."/>
            <person name="Gavrilov S.N."/>
            <person name="Rojo D."/>
            <person name="Roman P."/>
            <person name="Golyshin P.N."/>
            <person name="Slepak V.Z."/>
            <person name="Smedile F."/>
            <person name="Ferrer M."/>
            <person name="Messina E."/>
            <person name="La Cono V."/>
            <person name="Yakimov M.M."/>
        </authorList>
    </citation>
    <scope>NUCLEOTIDE SEQUENCE [LARGE SCALE GENOMIC DNA]</scope>
    <source>
        <strain evidence="2 5">HSR2</strain>
    </source>
</reference>
<dbReference type="EMBL" id="CP008874">
    <property type="protein sequence ID" value="AKH98362.1"/>
    <property type="molecule type" value="Genomic_DNA"/>
</dbReference>
<evidence type="ECO:0000313" key="2">
    <source>
        <dbReference type="EMBL" id="AKH98362.1"/>
    </source>
</evidence>
<evidence type="ECO:0000313" key="4">
    <source>
        <dbReference type="Proteomes" id="UP000060390"/>
    </source>
</evidence>
<keyword evidence="5" id="KW-1185">Reference proteome</keyword>
<dbReference type="GeneID" id="26011210"/>
<name>A0A0F7PCC2_9EURY</name>
<dbReference type="InterPro" id="IPR012349">
    <property type="entry name" value="Split_barrel_FMN-bd"/>
</dbReference>
<feature type="region of interest" description="Disordered" evidence="1">
    <location>
        <begin position="186"/>
        <end position="218"/>
    </location>
</feature>
<dbReference type="Proteomes" id="UP000060390">
    <property type="component" value="Chromosome"/>
</dbReference>
<accession>A0A0F7PCC2</accession>